<keyword evidence="2" id="KW-1185">Reference proteome</keyword>
<evidence type="ECO:0000313" key="1">
    <source>
        <dbReference type="EMBL" id="CAG8673679.1"/>
    </source>
</evidence>
<name>A0ACA9NXD0_9GLOM</name>
<dbReference type="EMBL" id="CAJVPU010019817">
    <property type="protein sequence ID" value="CAG8673679.1"/>
    <property type="molecule type" value="Genomic_DNA"/>
</dbReference>
<organism evidence="1 2">
    <name type="scientific">Dentiscutata heterogama</name>
    <dbReference type="NCBI Taxonomy" id="1316150"/>
    <lineage>
        <taxon>Eukaryota</taxon>
        <taxon>Fungi</taxon>
        <taxon>Fungi incertae sedis</taxon>
        <taxon>Mucoromycota</taxon>
        <taxon>Glomeromycotina</taxon>
        <taxon>Glomeromycetes</taxon>
        <taxon>Diversisporales</taxon>
        <taxon>Gigasporaceae</taxon>
        <taxon>Dentiscutata</taxon>
    </lineage>
</organism>
<feature type="non-terminal residue" evidence="1">
    <location>
        <position position="1"/>
    </location>
</feature>
<protein>
    <submittedName>
        <fullName evidence="1">1728_t:CDS:1</fullName>
    </submittedName>
</protein>
<dbReference type="Proteomes" id="UP000789702">
    <property type="component" value="Unassembled WGS sequence"/>
</dbReference>
<proteinExistence type="predicted"/>
<reference evidence="1" key="1">
    <citation type="submission" date="2021-06" db="EMBL/GenBank/DDBJ databases">
        <authorList>
            <person name="Kallberg Y."/>
            <person name="Tangrot J."/>
            <person name="Rosling A."/>
        </authorList>
    </citation>
    <scope>NUCLEOTIDE SEQUENCE</scope>
    <source>
        <strain evidence="1">IL203A</strain>
    </source>
</reference>
<gene>
    <name evidence="1" type="ORF">DHETER_LOCUS10299</name>
</gene>
<comment type="caution">
    <text evidence="1">The sequence shown here is derived from an EMBL/GenBank/DDBJ whole genome shotgun (WGS) entry which is preliminary data.</text>
</comment>
<accession>A0ACA9NXD0</accession>
<sequence length="98" mass="11247">QEKLLEIKSLKHKLEVKNAKLSTKNIYLDLEKKDLENTLVEKKNELAQIKDNLITTQKALIEKDTLLQEVVLNKAHLTEQIPKIFSESKVAGEVLEEP</sequence>
<feature type="non-terminal residue" evidence="1">
    <location>
        <position position="98"/>
    </location>
</feature>
<evidence type="ECO:0000313" key="2">
    <source>
        <dbReference type="Proteomes" id="UP000789702"/>
    </source>
</evidence>